<sequence length="240" mass="27912">MKDSCFKTLSASELLGMTNHPEFCRLVLQEHAEVMEIPLKGTTSQSLRKENSKKNRFSNIPCWGHSRVIINARENFNFDVGDRDPSRQEVTWKKTQRLTFTRATLMDSKKSVNIDRDHEKSYYLWTTPKGSETTFGSFVAKILDIREELSFTRTRVKITNKIMGTSREITNFWFGWAGTYCAIDNALELLEKEKEVSVAKIVLKIRSQKHSSVFLPEQYEFCYLVLKYVILEETKKELSS</sequence>
<evidence type="ECO:0000313" key="2">
    <source>
        <dbReference type="EMBL" id="CAH2095656.1"/>
    </source>
</evidence>
<reference evidence="2" key="1">
    <citation type="submission" date="2022-03" db="EMBL/GenBank/DDBJ databases">
        <authorList>
            <person name="Tunstrom K."/>
        </authorList>
    </citation>
    <scope>NUCLEOTIDE SEQUENCE</scope>
</reference>
<evidence type="ECO:0000259" key="1">
    <source>
        <dbReference type="SMART" id="SM00194"/>
    </source>
</evidence>
<dbReference type="Proteomes" id="UP001153954">
    <property type="component" value="Unassembled WGS sequence"/>
</dbReference>
<dbReference type="PANTHER" id="PTHR19134:SF534">
    <property type="entry name" value="LD27988P"/>
    <property type="match status" value="1"/>
</dbReference>
<gene>
    <name evidence="2" type="ORF">EEDITHA_LOCUS11083</name>
</gene>
<dbReference type="EMBL" id="CAKOGL010000015">
    <property type="protein sequence ID" value="CAH2095656.1"/>
    <property type="molecule type" value="Genomic_DNA"/>
</dbReference>
<dbReference type="InterPro" id="IPR029021">
    <property type="entry name" value="Prot-tyrosine_phosphatase-like"/>
</dbReference>
<dbReference type="Gene3D" id="3.90.190.10">
    <property type="entry name" value="Protein tyrosine phosphatase superfamily"/>
    <property type="match status" value="2"/>
</dbReference>
<accession>A0AAU9U7W4</accession>
<feature type="domain" description="Tyrosine-protein phosphatase" evidence="1">
    <location>
        <begin position="26"/>
        <end position="231"/>
    </location>
</feature>
<dbReference type="SMART" id="SM00194">
    <property type="entry name" value="PTPc"/>
    <property type="match status" value="1"/>
</dbReference>
<evidence type="ECO:0000313" key="3">
    <source>
        <dbReference type="Proteomes" id="UP001153954"/>
    </source>
</evidence>
<dbReference type="InterPro" id="IPR000242">
    <property type="entry name" value="PTP_cat"/>
</dbReference>
<dbReference type="GO" id="GO:0004725">
    <property type="term" value="F:protein tyrosine phosphatase activity"/>
    <property type="evidence" value="ECO:0007669"/>
    <property type="project" value="InterPro"/>
</dbReference>
<dbReference type="Pfam" id="PF00102">
    <property type="entry name" value="Y_phosphatase"/>
    <property type="match status" value="1"/>
</dbReference>
<dbReference type="SUPFAM" id="SSF52799">
    <property type="entry name" value="(Phosphotyrosine protein) phosphatases II"/>
    <property type="match status" value="1"/>
</dbReference>
<organism evidence="2 3">
    <name type="scientific">Euphydryas editha</name>
    <name type="common">Edith's checkerspot</name>
    <dbReference type="NCBI Taxonomy" id="104508"/>
    <lineage>
        <taxon>Eukaryota</taxon>
        <taxon>Metazoa</taxon>
        <taxon>Ecdysozoa</taxon>
        <taxon>Arthropoda</taxon>
        <taxon>Hexapoda</taxon>
        <taxon>Insecta</taxon>
        <taxon>Pterygota</taxon>
        <taxon>Neoptera</taxon>
        <taxon>Endopterygota</taxon>
        <taxon>Lepidoptera</taxon>
        <taxon>Glossata</taxon>
        <taxon>Ditrysia</taxon>
        <taxon>Papilionoidea</taxon>
        <taxon>Nymphalidae</taxon>
        <taxon>Nymphalinae</taxon>
        <taxon>Euphydryas</taxon>
    </lineage>
</organism>
<protein>
    <recommendedName>
        <fullName evidence="1">Tyrosine-protein phosphatase domain-containing protein</fullName>
    </recommendedName>
</protein>
<name>A0AAU9U7W4_EUPED</name>
<dbReference type="InterPro" id="IPR050348">
    <property type="entry name" value="Protein-Tyr_Phosphatase"/>
</dbReference>
<comment type="caution">
    <text evidence="2">The sequence shown here is derived from an EMBL/GenBank/DDBJ whole genome shotgun (WGS) entry which is preliminary data.</text>
</comment>
<dbReference type="AlphaFoldDB" id="A0AAU9U7W4"/>
<keyword evidence="3" id="KW-1185">Reference proteome</keyword>
<dbReference type="PANTHER" id="PTHR19134">
    <property type="entry name" value="RECEPTOR-TYPE TYROSINE-PROTEIN PHOSPHATASE"/>
    <property type="match status" value="1"/>
</dbReference>
<proteinExistence type="predicted"/>